<evidence type="ECO:0000313" key="4">
    <source>
        <dbReference type="EMBL" id="GAF26208.1"/>
    </source>
</evidence>
<gene>
    <name evidence="4" type="ORF">MTY_1547</name>
</gene>
<sequence>MLTIRSRRVTITRVEKSEKKFKPKKGEDLEMKRGIYIILLSAILLFFLITGCGTNFIDSPDKSASESKTSQTASNNAANESQAGTDKDEARGETPKVYMTTDISPKGLMAIYKALSREATGKVAVKIHTGEPGGTNFLSPDLIKDLVQYVNGTIVECNTAYGGSRASTAMHRQVAKDHGFTAIADVDIMDADGTVGLPVTNGKHLREDIVGSHYKNYDFFIILSHFKGHAMAGFGGAIKNMSIGIASAGGKVLIHTAGVTDKTSDFALSFKTPQEAFLESMAEAAKAVADDLGDNILYINVMNRLSVDCDCDSSPAEPDMHDIGILGSLDPVALDKACVDLVYSAPDGQSLVERIESRNGIHTLDYAEEIGLGSQVYQLVRIDD</sequence>
<evidence type="ECO:0000259" key="3">
    <source>
        <dbReference type="Pfam" id="PF04015"/>
    </source>
</evidence>
<feature type="transmembrane region" description="Helical" evidence="2">
    <location>
        <begin position="34"/>
        <end position="57"/>
    </location>
</feature>
<feature type="domain" description="DUF362" evidence="3">
    <location>
        <begin position="123"/>
        <end position="340"/>
    </location>
</feature>
<dbReference type="Gene3D" id="3.40.50.11440">
    <property type="match status" value="1"/>
</dbReference>
<organism evidence="4">
    <name type="scientific">Moorella thermoacetica Y72</name>
    <dbReference type="NCBI Taxonomy" id="1325331"/>
    <lineage>
        <taxon>Bacteria</taxon>
        <taxon>Bacillati</taxon>
        <taxon>Bacillota</taxon>
        <taxon>Clostridia</taxon>
        <taxon>Neomoorellales</taxon>
        <taxon>Neomoorellaceae</taxon>
        <taxon>Neomoorella</taxon>
    </lineage>
</organism>
<dbReference type="AlphaFoldDB" id="A0A0S6UFP3"/>
<feature type="compositionally biased region" description="Basic and acidic residues" evidence="1">
    <location>
        <begin position="85"/>
        <end position="94"/>
    </location>
</feature>
<keyword evidence="2" id="KW-0812">Transmembrane</keyword>
<evidence type="ECO:0000256" key="2">
    <source>
        <dbReference type="SAM" id="Phobius"/>
    </source>
</evidence>
<evidence type="ECO:0000256" key="1">
    <source>
        <dbReference type="SAM" id="MobiDB-lite"/>
    </source>
</evidence>
<dbReference type="Proteomes" id="UP000063718">
    <property type="component" value="Unassembled WGS sequence"/>
</dbReference>
<dbReference type="EMBL" id="DF238840">
    <property type="protein sequence ID" value="GAF26208.1"/>
    <property type="molecule type" value="Genomic_DNA"/>
</dbReference>
<reference evidence="4" key="1">
    <citation type="journal article" date="2014" name="Gene">
        <title>Genome-guided analysis of transformation efficiency and carbon dioxide assimilation by Moorella thermoacetica Y72.</title>
        <authorList>
            <person name="Tsukahara K."/>
            <person name="Kita A."/>
            <person name="Nakashimada Y."/>
            <person name="Hoshino T."/>
            <person name="Murakami K."/>
        </authorList>
    </citation>
    <scope>NUCLEOTIDE SEQUENCE [LARGE SCALE GENOMIC DNA]</scope>
    <source>
        <strain evidence="4">Y72</strain>
    </source>
</reference>
<dbReference type="InterPro" id="IPR007160">
    <property type="entry name" value="DUF362"/>
</dbReference>
<accession>A0A0S6UFP3</accession>
<protein>
    <submittedName>
        <fullName evidence="4">Uncharacterized Fe-S center protein</fullName>
    </submittedName>
</protein>
<feature type="region of interest" description="Disordered" evidence="1">
    <location>
        <begin position="60"/>
        <end position="98"/>
    </location>
</feature>
<name>A0A0S6UFP3_NEOTH</name>
<keyword evidence="2" id="KW-0472">Membrane</keyword>
<keyword evidence="2" id="KW-1133">Transmembrane helix</keyword>
<dbReference type="Pfam" id="PF04015">
    <property type="entry name" value="DUF362"/>
    <property type="match status" value="1"/>
</dbReference>
<feature type="compositionally biased region" description="Polar residues" evidence="1">
    <location>
        <begin position="66"/>
        <end position="84"/>
    </location>
</feature>
<proteinExistence type="predicted"/>